<keyword evidence="3" id="KW-0648">Protein biosynthesis</keyword>
<evidence type="ECO:0000256" key="2">
    <source>
        <dbReference type="ARBA" id="ARBA00022884"/>
    </source>
</evidence>
<protein>
    <recommendedName>
        <fullName evidence="4">S1-like domain-containing protein</fullName>
    </recommendedName>
</protein>
<proteinExistence type="inferred from homology"/>
<dbReference type="PANTHER" id="PTHR21641">
    <property type="entry name" value="TRANSLATION INITIATION FACTOR-RELATED"/>
    <property type="match status" value="1"/>
</dbReference>
<dbReference type="GO" id="GO:0003723">
    <property type="term" value="F:RNA binding"/>
    <property type="evidence" value="ECO:0007669"/>
    <property type="project" value="UniProtKB-KW"/>
</dbReference>
<dbReference type="SMART" id="SM00652">
    <property type="entry name" value="eIF1a"/>
    <property type="match status" value="1"/>
</dbReference>
<dbReference type="PANTHER" id="PTHR21641:SF0">
    <property type="entry name" value="RNA-BINDING PROTEIN EIF1AD-RELATED"/>
    <property type="match status" value="1"/>
</dbReference>
<dbReference type="InterPro" id="IPR006196">
    <property type="entry name" value="RNA-binding_domain_S1_IF1"/>
</dbReference>
<reference evidence="5 6" key="1">
    <citation type="submission" date="2016-07" db="EMBL/GenBank/DDBJ databases">
        <title>Pervasive Adenine N6-methylation of Active Genes in Fungi.</title>
        <authorList>
            <consortium name="DOE Joint Genome Institute"/>
            <person name="Mondo S.J."/>
            <person name="Dannebaum R.O."/>
            <person name="Kuo R.C."/>
            <person name="Labutti K."/>
            <person name="Haridas S."/>
            <person name="Kuo A."/>
            <person name="Salamov A."/>
            <person name="Ahrendt S.R."/>
            <person name="Lipzen A."/>
            <person name="Sullivan W."/>
            <person name="Andreopoulos W.B."/>
            <person name="Clum A."/>
            <person name="Lindquist E."/>
            <person name="Daum C."/>
            <person name="Ramamoorthy G.K."/>
            <person name="Gryganskyi A."/>
            <person name="Culley D."/>
            <person name="Magnuson J.K."/>
            <person name="James T.Y."/>
            <person name="O'Malley M.A."/>
            <person name="Stajich J.E."/>
            <person name="Spatafora J.W."/>
            <person name="Visel A."/>
            <person name="Grigoriev I.V."/>
        </authorList>
    </citation>
    <scope>NUCLEOTIDE SEQUENCE [LARGE SCALE GENOMIC DNA]</scope>
    <source>
        <strain evidence="5 6">PL171</strain>
    </source>
</reference>
<dbReference type="OrthoDB" id="1738325at2759"/>
<dbReference type="PROSITE" id="PS50832">
    <property type="entry name" value="S1_IF1_TYPE"/>
    <property type="match status" value="1"/>
</dbReference>
<organism evidence="5 6">
    <name type="scientific">Catenaria anguillulae PL171</name>
    <dbReference type="NCBI Taxonomy" id="765915"/>
    <lineage>
        <taxon>Eukaryota</taxon>
        <taxon>Fungi</taxon>
        <taxon>Fungi incertae sedis</taxon>
        <taxon>Blastocladiomycota</taxon>
        <taxon>Blastocladiomycetes</taxon>
        <taxon>Blastocladiales</taxon>
        <taxon>Catenariaceae</taxon>
        <taxon>Catenaria</taxon>
    </lineage>
</organism>
<dbReference type="Pfam" id="PF01176">
    <property type="entry name" value="eIF-1a"/>
    <property type="match status" value="1"/>
</dbReference>
<dbReference type="Gene3D" id="2.40.50.140">
    <property type="entry name" value="Nucleic acid-binding proteins"/>
    <property type="match status" value="1"/>
</dbReference>
<dbReference type="GO" id="GO:0005634">
    <property type="term" value="C:nucleus"/>
    <property type="evidence" value="ECO:0007669"/>
    <property type="project" value="TreeGrafter"/>
</dbReference>
<accession>A0A1Y2I4Q0</accession>
<dbReference type="InterPro" id="IPR012340">
    <property type="entry name" value="NA-bd_OB-fold"/>
</dbReference>
<dbReference type="EMBL" id="MCFL01000002">
    <property type="protein sequence ID" value="ORZ40991.1"/>
    <property type="molecule type" value="Genomic_DNA"/>
</dbReference>
<keyword evidence="3" id="KW-0396">Initiation factor</keyword>
<evidence type="ECO:0000313" key="6">
    <source>
        <dbReference type="Proteomes" id="UP000193411"/>
    </source>
</evidence>
<evidence type="ECO:0000256" key="1">
    <source>
        <dbReference type="ARBA" id="ARBA00007340"/>
    </source>
</evidence>
<evidence type="ECO:0000313" key="5">
    <source>
        <dbReference type="EMBL" id="ORZ40991.1"/>
    </source>
</evidence>
<evidence type="ECO:0000256" key="3">
    <source>
        <dbReference type="PROSITE-ProRule" id="PRU00181"/>
    </source>
</evidence>
<dbReference type="AlphaFoldDB" id="A0A1Y2I4Q0"/>
<dbReference type="InterPro" id="IPR001253">
    <property type="entry name" value="TIF_eIF-1A"/>
</dbReference>
<dbReference type="Proteomes" id="UP000193411">
    <property type="component" value="Unassembled WGS sequence"/>
</dbReference>
<dbReference type="STRING" id="765915.A0A1Y2I4Q0"/>
<keyword evidence="6" id="KW-1185">Reference proteome</keyword>
<comment type="similarity">
    <text evidence="1">Belongs to the EIF1AD family.</text>
</comment>
<sequence>MMQRKKHAVRNYLAEDPTPQPGQIIARVLVPRGNHLHEVKFPDGTVTLAELPTKFRSIIWVKRDSYVLSTRSPLTPSRASQRARLAAKSCTCCSRNTSTRCARPASGRPCGMRSIRVNRHRLHRQRTKRMQRWKTRIEMSLGTTAIRVSFGIPTSRCGQWIVVARRRMTRKMSFHERVHFRTM</sequence>
<name>A0A1Y2I4Q0_9FUNG</name>
<dbReference type="SUPFAM" id="SSF50249">
    <property type="entry name" value="Nucleic acid-binding proteins"/>
    <property type="match status" value="1"/>
</dbReference>
<gene>
    <name evidence="5" type="ORF">BCR44DRAFT_1103708</name>
</gene>
<evidence type="ECO:0000259" key="4">
    <source>
        <dbReference type="PROSITE" id="PS50832"/>
    </source>
</evidence>
<dbReference type="GO" id="GO:0003743">
    <property type="term" value="F:translation initiation factor activity"/>
    <property type="evidence" value="ECO:0007669"/>
    <property type="project" value="UniProtKB-UniRule"/>
</dbReference>
<dbReference type="InterPro" id="IPR039294">
    <property type="entry name" value="EIF1AD"/>
</dbReference>
<feature type="domain" description="S1-like" evidence="4">
    <location>
        <begin position="9"/>
        <end position="90"/>
    </location>
</feature>
<comment type="caution">
    <text evidence="5">The sequence shown here is derived from an EMBL/GenBank/DDBJ whole genome shotgun (WGS) entry which is preliminary data.</text>
</comment>
<keyword evidence="2" id="KW-0694">RNA-binding</keyword>